<dbReference type="AlphaFoldDB" id="A0AB39PHY7"/>
<proteinExistence type="predicted"/>
<reference evidence="2" key="1">
    <citation type="submission" date="2024-07" db="EMBL/GenBank/DDBJ databases">
        <authorList>
            <person name="Yu S.T."/>
        </authorList>
    </citation>
    <scope>NUCLEOTIDE SEQUENCE</scope>
    <source>
        <strain evidence="2">R21</strain>
    </source>
</reference>
<protein>
    <submittedName>
        <fullName evidence="2">Uncharacterized protein</fullName>
    </submittedName>
</protein>
<organism evidence="2">
    <name type="scientific">Streptomyces sp. R21</name>
    <dbReference type="NCBI Taxonomy" id="3238627"/>
    <lineage>
        <taxon>Bacteria</taxon>
        <taxon>Bacillati</taxon>
        <taxon>Actinomycetota</taxon>
        <taxon>Actinomycetes</taxon>
        <taxon>Kitasatosporales</taxon>
        <taxon>Streptomycetaceae</taxon>
        <taxon>Streptomyces</taxon>
    </lineage>
</organism>
<evidence type="ECO:0000313" key="2">
    <source>
        <dbReference type="EMBL" id="XDQ30508.1"/>
    </source>
</evidence>
<sequence>MLADPENVTPSSEAARLNREGELAPEDHLAVMYGRAARGRL</sequence>
<accession>A0AB39PHY7</accession>
<feature type="region of interest" description="Disordered" evidence="1">
    <location>
        <begin position="1"/>
        <end position="22"/>
    </location>
</feature>
<gene>
    <name evidence="2" type="ORF">AB5J56_39945</name>
</gene>
<evidence type="ECO:0000256" key="1">
    <source>
        <dbReference type="SAM" id="MobiDB-lite"/>
    </source>
</evidence>
<name>A0AB39PHY7_9ACTN</name>
<dbReference type="EMBL" id="CP163435">
    <property type="protein sequence ID" value="XDQ30508.1"/>
    <property type="molecule type" value="Genomic_DNA"/>
</dbReference>